<dbReference type="Gene3D" id="3.80.10.10">
    <property type="entry name" value="Ribonuclease Inhibitor"/>
    <property type="match status" value="3"/>
</dbReference>
<keyword evidence="2" id="KW-0433">Leucine-rich repeat</keyword>
<dbReference type="InterPro" id="IPR027417">
    <property type="entry name" value="P-loop_NTPase"/>
</dbReference>
<reference evidence="8 9" key="1">
    <citation type="submission" date="2024-04" db="EMBL/GenBank/DDBJ databases">
        <authorList>
            <person name="Fracassetti M."/>
        </authorList>
    </citation>
    <scope>NUCLEOTIDE SEQUENCE [LARGE SCALE GENOMIC DNA]</scope>
</reference>
<dbReference type="PRINTS" id="PR00364">
    <property type="entry name" value="DISEASERSIST"/>
</dbReference>
<proteinExistence type="predicted"/>
<dbReference type="SUPFAM" id="SSF52047">
    <property type="entry name" value="RNI-like"/>
    <property type="match status" value="1"/>
</dbReference>
<evidence type="ECO:0000256" key="3">
    <source>
        <dbReference type="ARBA" id="ARBA00022737"/>
    </source>
</evidence>
<evidence type="ECO:0000256" key="2">
    <source>
        <dbReference type="ARBA" id="ARBA00022614"/>
    </source>
</evidence>
<gene>
    <name evidence="8" type="ORF">LTRI10_LOCUS10116</name>
</gene>
<name>A0AAV2D348_9ROSI</name>
<dbReference type="Gene3D" id="1.10.8.430">
    <property type="entry name" value="Helical domain of apoptotic protease-activating factors"/>
    <property type="match status" value="1"/>
</dbReference>
<dbReference type="PANTHER" id="PTHR11017:SF357">
    <property type="entry name" value="ADP-RIBOSYL CYCLASE_CYCLIC ADP-RIBOSE HYDROLASE"/>
    <property type="match status" value="1"/>
</dbReference>
<dbReference type="PANTHER" id="PTHR11017">
    <property type="entry name" value="LEUCINE-RICH REPEAT-CONTAINING PROTEIN"/>
    <property type="match status" value="1"/>
</dbReference>
<dbReference type="EMBL" id="OZ034814">
    <property type="protein sequence ID" value="CAL1363872.1"/>
    <property type="molecule type" value="Genomic_DNA"/>
</dbReference>
<keyword evidence="4" id="KW-0378">Hydrolase</keyword>
<dbReference type="SMART" id="SM00255">
    <property type="entry name" value="TIR"/>
    <property type="match status" value="1"/>
</dbReference>
<evidence type="ECO:0000259" key="7">
    <source>
        <dbReference type="PROSITE" id="PS50104"/>
    </source>
</evidence>
<dbReference type="InterPro" id="IPR032675">
    <property type="entry name" value="LRR_dom_sf"/>
</dbReference>
<keyword evidence="5" id="KW-0520">NAD</keyword>
<organism evidence="8 9">
    <name type="scientific">Linum trigynum</name>
    <dbReference type="NCBI Taxonomy" id="586398"/>
    <lineage>
        <taxon>Eukaryota</taxon>
        <taxon>Viridiplantae</taxon>
        <taxon>Streptophyta</taxon>
        <taxon>Embryophyta</taxon>
        <taxon>Tracheophyta</taxon>
        <taxon>Spermatophyta</taxon>
        <taxon>Magnoliopsida</taxon>
        <taxon>eudicotyledons</taxon>
        <taxon>Gunneridae</taxon>
        <taxon>Pentapetalae</taxon>
        <taxon>rosids</taxon>
        <taxon>fabids</taxon>
        <taxon>Malpighiales</taxon>
        <taxon>Linaceae</taxon>
        <taxon>Linum</taxon>
    </lineage>
</organism>
<protein>
    <recommendedName>
        <fullName evidence="1">ADP-ribosyl cyclase/cyclic ADP-ribose hydrolase</fullName>
        <ecNumber evidence="1">3.2.2.6</ecNumber>
    </recommendedName>
</protein>
<dbReference type="Pfam" id="PF01582">
    <property type="entry name" value="TIR"/>
    <property type="match status" value="1"/>
</dbReference>
<dbReference type="InterPro" id="IPR042197">
    <property type="entry name" value="Apaf_helical"/>
</dbReference>
<dbReference type="InterPro" id="IPR044974">
    <property type="entry name" value="Disease_R_plants"/>
</dbReference>
<dbReference type="AlphaFoldDB" id="A0AAV2D348"/>
<evidence type="ECO:0000256" key="6">
    <source>
        <dbReference type="ARBA" id="ARBA00047304"/>
    </source>
</evidence>
<dbReference type="SUPFAM" id="SSF52058">
    <property type="entry name" value="L domain-like"/>
    <property type="match status" value="1"/>
</dbReference>
<dbReference type="InterPro" id="IPR045344">
    <property type="entry name" value="C-JID"/>
</dbReference>
<dbReference type="PROSITE" id="PS50104">
    <property type="entry name" value="TIR"/>
    <property type="match status" value="1"/>
</dbReference>
<dbReference type="SUPFAM" id="SSF52540">
    <property type="entry name" value="P-loop containing nucleoside triphosphate hydrolases"/>
    <property type="match status" value="1"/>
</dbReference>
<keyword evidence="3" id="KW-0677">Repeat</keyword>
<dbReference type="GO" id="GO:0043531">
    <property type="term" value="F:ADP binding"/>
    <property type="evidence" value="ECO:0007669"/>
    <property type="project" value="InterPro"/>
</dbReference>
<sequence length="1164" mass="131164">MAALSDTKIKAFIDTLLRKTESIDELLAVLQRSALSIVVFSDNFADSPWCLNEVDTIAQSMAMFGHRALPVFYKISWSDVAGDSGKYSVTIDDKLKASSRDKKRWRDALKVVANCAGHTSEAIQIESELIKMIVEDVQRLRIDMSRSITSNNLVGMGSRVLEVERLLAMGELDDTRIIGLWGMGGVGKSTLAKACYERIVSSTKEIKHHFVWNINGNCEKQQGVNGVVHGLYSKVLSESNLSREDLDMNYRRARLSRTKVFIVLDDVEAPCQLEQLLLGDVSNLNKLFAKGSRIIVTTRNKKVLQNAIAKVYGVECLNDDESIQLFSLRAFRQCHPPDSWMHLSRLATLFCKGNPLALRVLGGTLFGEDRDYWESLLGGLRLIQNPEIRDVLRRSYDKMGADEKRLFLDVACFIHGISRSRLIGYMEILYSSAHAKVKDLIDKSLLICFSSNGGEKIEVHDLLKEMAWSIVNEEPKLGKRSRLVDADDIHKLLSTIKVKRWSAFLINMFFKGIEMVLPKRKIRKVTDMRCEGSSALEGDKTTEGISLDLSKAKEMYLEANAFEGMNSLVFLQIFKPENPLFYPVDEKIHLPYGGLDSLPDGLRWLHWDEYPSKSLPSRFYPQHLVHLIIRASPIETCWKGFDQPMLVNLMVLDLSYCFNLTAIPDLSKSIKLEELLLRECTSLVELTSNVQYLDKLITLDLGYCVNLERLPSKFDSKILKHVRLCDCLKIKHCPEINSGDLMELDLGGTHVRDLPDAIYYVKEGGIIRLCGENITNFPTISASLQEFCICHSAIEEIDSYDHHQSSSELLPKFAKLKLVGNSKLKSLPKSIWDMVSSHLYISESPLLESLPEIPNPVKGLTELSITACESLKSFPSSINNLVSLSFLNLGSTGIKSLPSCIVELVRLDVLDLSYCKSLESVPSNIHKLPNLHHLHLRGCRIIQSLPELPPKLRDMDVGGCKLLQALPSNASKLSWECLRFHDCPQLDSTFHNEIVANYPVYALSQRSKGVLQYSGSEIPEWFAYKSMNDKDGSCLSVQLPPANFTNKQPIKGIAFGVVWSSDASDVWPIMKCDCDIGPITFTYKSAHQLSLDGDGSNSSDNVFLWFDKKSSRKFKERKGEADAWYVKYGGQAVSFRFYPDLGYEEDVKLLNNYKIKRCGISLLY</sequence>
<dbReference type="InterPro" id="IPR035897">
    <property type="entry name" value="Toll_tir_struct_dom_sf"/>
</dbReference>
<evidence type="ECO:0000313" key="8">
    <source>
        <dbReference type="EMBL" id="CAL1363872.1"/>
    </source>
</evidence>
<dbReference type="Gene3D" id="3.40.50.300">
    <property type="entry name" value="P-loop containing nucleotide triphosphate hydrolases"/>
    <property type="match status" value="1"/>
</dbReference>
<dbReference type="SUPFAM" id="SSF52200">
    <property type="entry name" value="Toll/Interleukin receptor TIR domain"/>
    <property type="match status" value="1"/>
</dbReference>
<dbReference type="InterPro" id="IPR002182">
    <property type="entry name" value="NB-ARC"/>
</dbReference>
<feature type="domain" description="TIR" evidence="7">
    <location>
        <begin position="1"/>
        <end position="141"/>
    </location>
</feature>
<dbReference type="EC" id="3.2.2.6" evidence="1"/>
<evidence type="ECO:0000256" key="5">
    <source>
        <dbReference type="ARBA" id="ARBA00023027"/>
    </source>
</evidence>
<keyword evidence="9" id="KW-1185">Reference proteome</keyword>
<dbReference type="Proteomes" id="UP001497516">
    <property type="component" value="Chromosome 10"/>
</dbReference>
<dbReference type="GO" id="GO:0061809">
    <property type="term" value="F:NAD+ nucleosidase activity, cyclic ADP-ribose generating"/>
    <property type="evidence" value="ECO:0007669"/>
    <property type="project" value="UniProtKB-EC"/>
</dbReference>
<evidence type="ECO:0000256" key="4">
    <source>
        <dbReference type="ARBA" id="ARBA00022801"/>
    </source>
</evidence>
<evidence type="ECO:0000256" key="1">
    <source>
        <dbReference type="ARBA" id="ARBA00011982"/>
    </source>
</evidence>
<dbReference type="Gene3D" id="3.40.50.10140">
    <property type="entry name" value="Toll/interleukin-1 receptor homology (TIR) domain"/>
    <property type="match status" value="1"/>
</dbReference>
<accession>A0AAV2D348</accession>
<dbReference type="GO" id="GO:0007165">
    <property type="term" value="P:signal transduction"/>
    <property type="evidence" value="ECO:0007669"/>
    <property type="project" value="InterPro"/>
</dbReference>
<dbReference type="GO" id="GO:0006952">
    <property type="term" value="P:defense response"/>
    <property type="evidence" value="ECO:0007669"/>
    <property type="project" value="InterPro"/>
</dbReference>
<comment type="catalytic activity">
    <reaction evidence="6">
        <text>NAD(+) + H2O = ADP-D-ribose + nicotinamide + H(+)</text>
        <dbReference type="Rhea" id="RHEA:16301"/>
        <dbReference type="ChEBI" id="CHEBI:15377"/>
        <dbReference type="ChEBI" id="CHEBI:15378"/>
        <dbReference type="ChEBI" id="CHEBI:17154"/>
        <dbReference type="ChEBI" id="CHEBI:57540"/>
        <dbReference type="ChEBI" id="CHEBI:57967"/>
        <dbReference type="EC" id="3.2.2.6"/>
    </reaction>
    <physiologicalReaction direction="left-to-right" evidence="6">
        <dbReference type="Rhea" id="RHEA:16302"/>
    </physiologicalReaction>
</comment>
<dbReference type="InterPro" id="IPR000157">
    <property type="entry name" value="TIR_dom"/>
</dbReference>
<dbReference type="Pfam" id="PF00931">
    <property type="entry name" value="NB-ARC"/>
    <property type="match status" value="1"/>
</dbReference>
<evidence type="ECO:0000313" key="9">
    <source>
        <dbReference type="Proteomes" id="UP001497516"/>
    </source>
</evidence>
<dbReference type="Pfam" id="PF20160">
    <property type="entry name" value="C-JID"/>
    <property type="match status" value="1"/>
</dbReference>